<keyword evidence="2" id="KW-1185">Reference proteome</keyword>
<protein>
    <submittedName>
        <fullName evidence="1">MaoC family dehydratase</fullName>
    </submittedName>
</protein>
<evidence type="ECO:0000313" key="1">
    <source>
        <dbReference type="EMBL" id="GAA4548676.1"/>
    </source>
</evidence>
<name>A0ABP8RTM8_9PSEU</name>
<dbReference type="CDD" id="cd03451">
    <property type="entry name" value="FkbR2"/>
    <property type="match status" value="1"/>
</dbReference>
<evidence type="ECO:0000313" key="2">
    <source>
        <dbReference type="Proteomes" id="UP001501598"/>
    </source>
</evidence>
<dbReference type="EMBL" id="BAABGT010000040">
    <property type="protein sequence ID" value="GAA4548676.1"/>
    <property type="molecule type" value="Genomic_DNA"/>
</dbReference>
<dbReference type="Gene3D" id="3.10.129.10">
    <property type="entry name" value="Hotdog Thioesterase"/>
    <property type="match status" value="1"/>
</dbReference>
<dbReference type="PANTHER" id="PTHR43664:SF1">
    <property type="entry name" value="BETA-METHYLMALYL-COA DEHYDRATASE"/>
    <property type="match status" value="1"/>
</dbReference>
<dbReference type="PANTHER" id="PTHR43664">
    <property type="entry name" value="MONOAMINE OXIDASE-RELATED"/>
    <property type="match status" value="1"/>
</dbReference>
<organism evidence="1 2">
    <name type="scientific">Pseudonocardia xishanensis</name>
    <dbReference type="NCBI Taxonomy" id="630995"/>
    <lineage>
        <taxon>Bacteria</taxon>
        <taxon>Bacillati</taxon>
        <taxon>Actinomycetota</taxon>
        <taxon>Actinomycetes</taxon>
        <taxon>Pseudonocardiales</taxon>
        <taxon>Pseudonocardiaceae</taxon>
        <taxon>Pseudonocardia</taxon>
    </lineage>
</organism>
<dbReference type="InterPro" id="IPR029069">
    <property type="entry name" value="HotDog_dom_sf"/>
</dbReference>
<dbReference type="Pfam" id="PF19315">
    <property type="entry name" value="MC_hydratase"/>
    <property type="match status" value="1"/>
</dbReference>
<comment type="caution">
    <text evidence="1">The sequence shown here is derived from an EMBL/GenBank/DDBJ whole genome shotgun (WGS) entry which is preliminary data.</text>
</comment>
<dbReference type="InterPro" id="IPR052342">
    <property type="entry name" value="MCH/BMMD"/>
</dbReference>
<proteinExistence type="predicted"/>
<dbReference type="Proteomes" id="UP001501598">
    <property type="component" value="Unassembled WGS sequence"/>
</dbReference>
<dbReference type="InterPro" id="IPR048274">
    <property type="entry name" value="MC_hydratase"/>
</dbReference>
<dbReference type="SUPFAM" id="SSF54637">
    <property type="entry name" value="Thioesterase/thiol ester dehydrase-isomerase"/>
    <property type="match status" value="1"/>
</dbReference>
<sequence length="164" mass="18016">MSDPDFDSFPLVVKGRKFEDFTVGQKIPHHWGRTLTEADNAIFSSATCAWIPLYLNAEYARGRGLRDVVVNPMLVLCTVVGLSVEDLSESGGPFLGVDDCRFGVPVHPGDTLVARSEVVDKRTSSSRPGVGIVTWHTEAHNQRGELVVELQRTNLVVTRGKDLL</sequence>
<gene>
    <name evidence="1" type="ORF">GCM10023175_35520</name>
</gene>
<reference evidence="2" key="1">
    <citation type="journal article" date="2019" name="Int. J. Syst. Evol. Microbiol.">
        <title>The Global Catalogue of Microorganisms (GCM) 10K type strain sequencing project: providing services to taxonomists for standard genome sequencing and annotation.</title>
        <authorList>
            <consortium name="The Broad Institute Genomics Platform"/>
            <consortium name="The Broad Institute Genome Sequencing Center for Infectious Disease"/>
            <person name="Wu L."/>
            <person name="Ma J."/>
        </authorList>
    </citation>
    <scope>NUCLEOTIDE SEQUENCE [LARGE SCALE GENOMIC DNA]</scope>
    <source>
        <strain evidence="2">JCM 17906</strain>
    </source>
</reference>
<accession>A0ABP8RTM8</accession>